<reference evidence="1 2" key="1">
    <citation type="submission" date="2024-06" db="EMBL/GenBank/DDBJ databases">
        <title>Genomic Encyclopedia of Type Strains, Phase IV (KMG-IV): sequencing the most valuable type-strain genomes for metagenomic binning, comparative biology and taxonomic classification.</title>
        <authorList>
            <person name="Goeker M."/>
        </authorList>
    </citation>
    <scope>NUCLEOTIDE SEQUENCE [LARGE SCALE GENOMIC DNA]</scope>
    <source>
        <strain evidence="1 2">DSM 23650</strain>
    </source>
</reference>
<evidence type="ECO:0000313" key="1">
    <source>
        <dbReference type="EMBL" id="MET3560798.1"/>
    </source>
</evidence>
<proteinExistence type="predicted"/>
<accession>A0ABV2FQF2</accession>
<protein>
    <submittedName>
        <fullName evidence="1">Uncharacterized protein</fullName>
    </submittedName>
</protein>
<name>A0ABV2FQF2_9HYPH</name>
<keyword evidence="2" id="KW-1185">Reference proteome</keyword>
<comment type="caution">
    <text evidence="1">The sequence shown here is derived from an EMBL/GenBank/DDBJ whole genome shotgun (WGS) entry which is preliminary data.</text>
</comment>
<gene>
    <name evidence="1" type="ORF">ABID39_001514</name>
</gene>
<feature type="non-terminal residue" evidence="1">
    <location>
        <position position="1"/>
    </location>
</feature>
<organism evidence="1 2">
    <name type="scientific">Bartonella japonica</name>
    <dbReference type="NCBI Taxonomy" id="357761"/>
    <lineage>
        <taxon>Bacteria</taxon>
        <taxon>Pseudomonadati</taxon>
        <taxon>Pseudomonadota</taxon>
        <taxon>Alphaproteobacteria</taxon>
        <taxon>Hyphomicrobiales</taxon>
        <taxon>Bartonellaceae</taxon>
        <taxon>Bartonella</taxon>
    </lineage>
</organism>
<evidence type="ECO:0000313" key="2">
    <source>
        <dbReference type="Proteomes" id="UP001549112"/>
    </source>
</evidence>
<sequence length="321" mass="34104">VSSSGKLIPVSSPDGGYRTLTAEEKAEYGLPEEVPFQVSSSGKVIPVSSPDGGYRTLTAEEKAEYGLPEDVPFQVSSSGKVIPIQGTQGAGPAAEAGYTLVKDKSTQSGLRAIPITGSAAERKLIKEKNEALLRYAEGIARGERLVNTSKDLMEILDENPRIVGTLGHLLSGVPGSEGADFAAILETLKSNIAIDTLQKMKSLAPNGASGFGNLSNVEFKALQNAVAALGTNLTSKQMKKSLQTIIDTYSKANRATKVLLFGNGELTVELIQEAYGITPDKQNDEKSEGSDDQFNKYFEALPEGMLFVDSDGLIKEKQTNG</sequence>
<dbReference type="Proteomes" id="UP001549112">
    <property type="component" value="Unassembled WGS sequence"/>
</dbReference>
<dbReference type="EMBL" id="JBEPLT010000026">
    <property type="protein sequence ID" value="MET3560798.1"/>
    <property type="molecule type" value="Genomic_DNA"/>
</dbReference>